<proteinExistence type="predicted"/>
<reference evidence="3 4" key="1">
    <citation type="submission" date="2024-05" db="EMBL/GenBank/DDBJ databases">
        <title>Genetic variation in Jamaican populations of the coffee berry borer (Hypothenemus hampei).</title>
        <authorList>
            <person name="Errbii M."/>
            <person name="Myrie A."/>
        </authorList>
    </citation>
    <scope>NUCLEOTIDE SEQUENCE [LARGE SCALE GENOMIC DNA]</scope>
    <source>
        <strain evidence="3">JA-Hopewell-2020-01-JO</strain>
        <tissue evidence="3">Whole body</tissue>
    </source>
</reference>
<organism evidence="3 4">
    <name type="scientific">Hypothenemus hampei</name>
    <name type="common">Coffee berry borer</name>
    <dbReference type="NCBI Taxonomy" id="57062"/>
    <lineage>
        <taxon>Eukaryota</taxon>
        <taxon>Metazoa</taxon>
        <taxon>Ecdysozoa</taxon>
        <taxon>Arthropoda</taxon>
        <taxon>Hexapoda</taxon>
        <taxon>Insecta</taxon>
        <taxon>Pterygota</taxon>
        <taxon>Neoptera</taxon>
        <taxon>Endopterygota</taxon>
        <taxon>Coleoptera</taxon>
        <taxon>Polyphaga</taxon>
        <taxon>Cucujiformia</taxon>
        <taxon>Curculionidae</taxon>
        <taxon>Scolytinae</taxon>
        <taxon>Hypothenemus</taxon>
    </lineage>
</organism>
<dbReference type="EMBL" id="JBDJPC010000008">
    <property type="protein sequence ID" value="KAL1493464.1"/>
    <property type="molecule type" value="Genomic_DNA"/>
</dbReference>
<name>A0ABD1EFP6_HYPHA</name>
<dbReference type="AlphaFoldDB" id="A0ABD1EFP6"/>
<feature type="region of interest" description="Disordered" evidence="1">
    <location>
        <begin position="250"/>
        <end position="280"/>
    </location>
</feature>
<gene>
    <name evidence="3" type="ORF">ABEB36_011511</name>
</gene>
<feature type="transmembrane region" description="Helical" evidence="2">
    <location>
        <begin position="24"/>
        <end position="43"/>
    </location>
</feature>
<sequence>MNFSSTETGNFSRLDFPSERQGRFLGPFLGFFLATLFPSIALARFQQGSIKFQYDPLPMLKPNPPAINIYQTAATTWQPVTKVPIEQVEPTKESDLTVFRPPYPDLVSTIIDSPSDFIPLASDVHKVSVKRAASSRYHSSNRKFNRFDSRRRPPEYLDYDYDYPRLKYRKRNKGRRPVMLNYDYDDDYDFGRGSNRRKHNKRRNNNKNRRDPDYYSDEDYDSDIEPVVLRPRQQITTTAINTIDTTVSTTTSTTTTTTPSTTFITNGTTSGSTNIPGTTISPSSTTISGYGPYSGNENISITYGPPSVMKPVYGVPGYSEWAPSVPLNTGYASPSGGTFSSLGTSYLKPYASPVYVPPSTSYGIPEQSYPVSQGPTSRVNSFQSYQLPFTSWYGGNPSHGEIVKRVQHIIKN</sequence>
<keyword evidence="2" id="KW-1133">Transmembrane helix</keyword>
<protein>
    <submittedName>
        <fullName evidence="3">Uncharacterized protein</fullName>
    </submittedName>
</protein>
<evidence type="ECO:0000256" key="2">
    <source>
        <dbReference type="SAM" id="Phobius"/>
    </source>
</evidence>
<feature type="compositionally biased region" description="Basic residues" evidence="1">
    <location>
        <begin position="194"/>
        <end position="207"/>
    </location>
</feature>
<evidence type="ECO:0000313" key="4">
    <source>
        <dbReference type="Proteomes" id="UP001566132"/>
    </source>
</evidence>
<keyword evidence="4" id="KW-1185">Reference proteome</keyword>
<evidence type="ECO:0000256" key="1">
    <source>
        <dbReference type="SAM" id="MobiDB-lite"/>
    </source>
</evidence>
<accession>A0ABD1EFP6</accession>
<comment type="caution">
    <text evidence="3">The sequence shown here is derived from an EMBL/GenBank/DDBJ whole genome shotgun (WGS) entry which is preliminary data.</text>
</comment>
<evidence type="ECO:0000313" key="3">
    <source>
        <dbReference type="EMBL" id="KAL1493464.1"/>
    </source>
</evidence>
<feature type="region of interest" description="Disordered" evidence="1">
    <location>
        <begin position="179"/>
        <end position="220"/>
    </location>
</feature>
<keyword evidence="2" id="KW-0812">Transmembrane</keyword>
<keyword evidence="2" id="KW-0472">Membrane</keyword>
<dbReference type="Proteomes" id="UP001566132">
    <property type="component" value="Unassembled WGS sequence"/>
</dbReference>